<dbReference type="SMART" id="SM00116">
    <property type="entry name" value="CBS"/>
    <property type="match status" value="2"/>
</dbReference>
<feature type="domain" description="CBS" evidence="4">
    <location>
        <begin position="5"/>
        <end position="62"/>
    </location>
</feature>
<name>A0A0K1PSD4_9BACT</name>
<dbReference type="KEGG" id="llu:AKJ09_03114"/>
<dbReference type="Pfam" id="PF00571">
    <property type="entry name" value="CBS"/>
    <property type="match status" value="2"/>
</dbReference>
<feature type="region of interest" description="Disordered" evidence="3">
    <location>
        <begin position="147"/>
        <end position="168"/>
    </location>
</feature>
<keyword evidence="1 2" id="KW-0129">CBS domain</keyword>
<reference evidence="5 6" key="1">
    <citation type="submission" date="2015-08" db="EMBL/GenBank/DDBJ databases">
        <authorList>
            <person name="Babu N.S."/>
            <person name="Beckwith C.J."/>
            <person name="Beseler K.G."/>
            <person name="Brison A."/>
            <person name="Carone J.V."/>
            <person name="Caskin T.P."/>
            <person name="Diamond M."/>
            <person name="Durham M.E."/>
            <person name="Foxe J.M."/>
            <person name="Go M."/>
            <person name="Henderson B.A."/>
            <person name="Jones I.B."/>
            <person name="McGettigan J.A."/>
            <person name="Micheletti S.J."/>
            <person name="Nasrallah M.E."/>
            <person name="Ortiz D."/>
            <person name="Piller C.R."/>
            <person name="Privatt S.R."/>
            <person name="Schneider S.L."/>
            <person name="Sharp S."/>
            <person name="Smith T.C."/>
            <person name="Stanton J.D."/>
            <person name="Ullery H.E."/>
            <person name="Wilson R.J."/>
            <person name="Serrano M.G."/>
            <person name="Buck G."/>
            <person name="Lee V."/>
            <person name="Wang Y."/>
            <person name="Carvalho R."/>
            <person name="Voegtly L."/>
            <person name="Shi R."/>
            <person name="Duckworth R."/>
            <person name="Johnson A."/>
            <person name="Loviza R."/>
            <person name="Walstead R."/>
            <person name="Shah Z."/>
            <person name="Kiflezghi M."/>
            <person name="Wade K."/>
            <person name="Ball S.L."/>
            <person name="Bradley K.W."/>
            <person name="Asai D.J."/>
            <person name="Bowman C.A."/>
            <person name="Russell D.A."/>
            <person name="Pope W.H."/>
            <person name="Jacobs-Sera D."/>
            <person name="Hendrix R.W."/>
            <person name="Hatfull G.F."/>
        </authorList>
    </citation>
    <scope>NUCLEOTIDE SEQUENCE [LARGE SCALE GENOMIC DNA]</scope>
    <source>
        <strain evidence="5 6">DSM 27648</strain>
    </source>
</reference>
<organism evidence="5 6">
    <name type="scientific">Labilithrix luteola</name>
    <dbReference type="NCBI Taxonomy" id="1391654"/>
    <lineage>
        <taxon>Bacteria</taxon>
        <taxon>Pseudomonadati</taxon>
        <taxon>Myxococcota</taxon>
        <taxon>Polyangia</taxon>
        <taxon>Polyangiales</taxon>
        <taxon>Labilitrichaceae</taxon>
        <taxon>Labilithrix</taxon>
    </lineage>
</organism>
<sequence length="168" mass="19006">MHELMTREVSYCLPHESLARAAQLMWDQDCGCIPVVDEDRRLLGIVTDRDICMAALHNGRPLHELMASQAMAQRPVRVGPQDDVREAQELMRHARVRRLPVTDGGGRLVGLVSLHDLARQAVSERRLLPRVRMREVARTFAEISRPWAKATTSPAPRRGTRRRTAFAG</sequence>
<dbReference type="STRING" id="1391654.AKJ09_03114"/>
<proteinExistence type="predicted"/>
<evidence type="ECO:0000313" key="5">
    <source>
        <dbReference type="EMBL" id="AKU96450.1"/>
    </source>
</evidence>
<dbReference type="AlphaFoldDB" id="A0A0K1PSD4"/>
<dbReference type="CDD" id="cd04622">
    <property type="entry name" value="CBS_pair_HRP1_like"/>
    <property type="match status" value="1"/>
</dbReference>
<dbReference type="Proteomes" id="UP000064967">
    <property type="component" value="Chromosome"/>
</dbReference>
<dbReference type="InterPro" id="IPR051257">
    <property type="entry name" value="Diverse_CBS-Domain"/>
</dbReference>
<evidence type="ECO:0000313" key="6">
    <source>
        <dbReference type="Proteomes" id="UP000064967"/>
    </source>
</evidence>
<dbReference type="PANTHER" id="PTHR43080:SF2">
    <property type="entry name" value="CBS DOMAIN-CONTAINING PROTEIN"/>
    <property type="match status" value="1"/>
</dbReference>
<keyword evidence="6" id="KW-1185">Reference proteome</keyword>
<feature type="compositionally biased region" description="Basic residues" evidence="3">
    <location>
        <begin position="158"/>
        <end position="168"/>
    </location>
</feature>
<evidence type="ECO:0000256" key="1">
    <source>
        <dbReference type="ARBA" id="ARBA00023122"/>
    </source>
</evidence>
<dbReference type="EMBL" id="CP012333">
    <property type="protein sequence ID" value="AKU96450.1"/>
    <property type="molecule type" value="Genomic_DNA"/>
</dbReference>
<dbReference type="PANTHER" id="PTHR43080">
    <property type="entry name" value="CBS DOMAIN-CONTAINING PROTEIN CBSX3, MITOCHONDRIAL"/>
    <property type="match status" value="1"/>
</dbReference>
<dbReference type="PROSITE" id="PS51371">
    <property type="entry name" value="CBS"/>
    <property type="match status" value="2"/>
</dbReference>
<protein>
    <submittedName>
        <fullName evidence="5">CBS domain protein</fullName>
    </submittedName>
</protein>
<accession>A0A0K1PSD4</accession>
<evidence type="ECO:0000256" key="3">
    <source>
        <dbReference type="SAM" id="MobiDB-lite"/>
    </source>
</evidence>
<feature type="domain" description="CBS" evidence="4">
    <location>
        <begin position="71"/>
        <end position="127"/>
    </location>
</feature>
<dbReference type="Gene3D" id="3.10.580.10">
    <property type="entry name" value="CBS-domain"/>
    <property type="match status" value="1"/>
</dbReference>
<gene>
    <name evidence="5" type="ORF">AKJ09_03114</name>
</gene>
<dbReference type="SUPFAM" id="SSF54631">
    <property type="entry name" value="CBS-domain pair"/>
    <property type="match status" value="1"/>
</dbReference>
<evidence type="ECO:0000256" key="2">
    <source>
        <dbReference type="PROSITE-ProRule" id="PRU00703"/>
    </source>
</evidence>
<evidence type="ECO:0000259" key="4">
    <source>
        <dbReference type="PROSITE" id="PS51371"/>
    </source>
</evidence>
<dbReference type="InterPro" id="IPR000644">
    <property type="entry name" value="CBS_dom"/>
</dbReference>
<dbReference type="InterPro" id="IPR046342">
    <property type="entry name" value="CBS_dom_sf"/>
</dbReference>